<name>A0A1E3QUV4_9ASCO</name>
<dbReference type="GO" id="GO:0051082">
    <property type="term" value="F:unfolded protein binding"/>
    <property type="evidence" value="ECO:0007669"/>
    <property type="project" value="TreeGrafter"/>
</dbReference>
<organism evidence="7 8">
    <name type="scientific">Babjeviella inositovora NRRL Y-12698</name>
    <dbReference type="NCBI Taxonomy" id="984486"/>
    <lineage>
        <taxon>Eukaryota</taxon>
        <taxon>Fungi</taxon>
        <taxon>Dikarya</taxon>
        <taxon>Ascomycota</taxon>
        <taxon>Saccharomycotina</taxon>
        <taxon>Pichiomycetes</taxon>
        <taxon>Serinales incertae sedis</taxon>
        <taxon>Babjeviella</taxon>
    </lineage>
</organism>
<dbReference type="InterPro" id="IPR039131">
    <property type="entry name" value="NDUFAF1"/>
</dbReference>
<dbReference type="SUPFAM" id="SSF49785">
    <property type="entry name" value="Galactose-binding domain-like"/>
    <property type="match status" value="1"/>
</dbReference>
<evidence type="ECO:0000313" key="8">
    <source>
        <dbReference type="Proteomes" id="UP000094336"/>
    </source>
</evidence>
<dbReference type="PANTHER" id="PTHR13194:SF18">
    <property type="entry name" value="COMPLEX I INTERMEDIATE-ASSOCIATED PROTEIN 30, MITOCHONDRIAL"/>
    <property type="match status" value="1"/>
</dbReference>
<evidence type="ECO:0000313" key="7">
    <source>
        <dbReference type="EMBL" id="ODQ81449.1"/>
    </source>
</evidence>
<evidence type="ECO:0000256" key="3">
    <source>
        <dbReference type="ARBA" id="ARBA00023128"/>
    </source>
</evidence>
<dbReference type="GO" id="GO:0010257">
    <property type="term" value="P:NADH dehydrogenase complex assembly"/>
    <property type="evidence" value="ECO:0007669"/>
    <property type="project" value="TreeGrafter"/>
</dbReference>
<dbReference type="InterPro" id="IPR013857">
    <property type="entry name" value="NADH-UbQ_OxRdtase-assoc_prot30"/>
</dbReference>
<sequence length="237" mass="27189">MMDFSRPEEVDNMVWSCDRERRGYSTVNMTINDPDSPQYVTFHGDLSTQLPPEAGEYVKSGYSFFRTRNQAPSRGPIGFSLDEHWNLNYYEQLALRVRGDYRRYYVNMKSIDTPKTQDVWQHRLFLHTPGEWETVLIPLRNFTLVGNHEIKSSEPLESKRIKTIGIGLLDRRDGPYKLDIAWAKAVIAGPLYNTVIEGRNSSELLGPRSESSGLGIEQPSSTEENAEKIESKVRIQS</sequence>
<dbReference type="STRING" id="984486.A0A1E3QUV4"/>
<keyword evidence="4" id="KW-0143">Chaperone</keyword>
<comment type="similarity">
    <text evidence="2">Belongs to the CIA30 family.</text>
</comment>
<dbReference type="Pfam" id="PF08547">
    <property type="entry name" value="CIA30"/>
    <property type="match status" value="1"/>
</dbReference>
<gene>
    <name evidence="7" type="ORF">BABINDRAFT_159738</name>
</gene>
<comment type="subcellular location">
    <subcellularLocation>
        <location evidence="1">Mitochondrion</location>
    </subcellularLocation>
</comment>
<protein>
    <recommendedName>
        <fullName evidence="6">NADH:ubiquinone oxidoreductase intermediate-associated protein 30 domain-containing protein</fullName>
    </recommendedName>
</protein>
<dbReference type="InterPro" id="IPR008979">
    <property type="entry name" value="Galactose-bd-like_sf"/>
</dbReference>
<proteinExistence type="inferred from homology"/>
<feature type="domain" description="NADH:ubiquinone oxidoreductase intermediate-associated protein 30" evidence="6">
    <location>
        <begin position="2"/>
        <end position="180"/>
    </location>
</feature>
<evidence type="ECO:0000259" key="6">
    <source>
        <dbReference type="Pfam" id="PF08547"/>
    </source>
</evidence>
<dbReference type="GeneID" id="30145708"/>
<evidence type="ECO:0000256" key="4">
    <source>
        <dbReference type="ARBA" id="ARBA00023186"/>
    </source>
</evidence>
<dbReference type="AlphaFoldDB" id="A0A1E3QUV4"/>
<accession>A0A1E3QUV4</accession>
<evidence type="ECO:0000256" key="5">
    <source>
        <dbReference type="SAM" id="MobiDB-lite"/>
    </source>
</evidence>
<keyword evidence="8" id="KW-1185">Reference proteome</keyword>
<reference evidence="8" key="1">
    <citation type="submission" date="2016-05" db="EMBL/GenBank/DDBJ databases">
        <title>Comparative genomics of biotechnologically important yeasts.</title>
        <authorList>
            <consortium name="DOE Joint Genome Institute"/>
            <person name="Riley R."/>
            <person name="Haridas S."/>
            <person name="Wolfe K.H."/>
            <person name="Lopes M.R."/>
            <person name="Hittinger C.T."/>
            <person name="Goker M."/>
            <person name="Salamov A."/>
            <person name="Wisecaver J."/>
            <person name="Long T.M."/>
            <person name="Aerts A.L."/>
            <person name="Barry K."/>
            <person name="Choi C."/>
            <person name="Clum A."/>
            <person name="Coughlan A.Y."/>
            <person name="Deshpande S."/>
            <person name="Douglass A.P."/>
            <person name="Hanson S.J."/>
            <person name="Klenk H.-P."/>
            <person name="Labutti K."/>
            <person name="Lapidus A."/>
            <person name="Lindquist E."/>
            <person name="Lipzen A."/>
            <person name="Meier-Kolthoff J.P."/>
            <person name="Ohm R.A."/>
            <person name="Otillar R.P."/>
            <person name="Pangilinan J."/>
            <person name="Peng Y."/>
            <person name="Rokas A."/>
            <person name="Rosa C.A."/>
            <person name="Scheuner C."/>
            <person name="Sibirny A.A."/>
            <person name="Slot J.C."/>
            <person name="Stielow J.B."/>
            <person name="Sun H."/>
            <person name="Kurtzman C.P."/>
            <person name="Blackwell M."/>
            <person name="Grigoriev I.V."/>
            <person name="Jeffries T.W."/>
        </authorList>
    </citation>
    <scope>NUCLEOTIDE SEQUENCE [LARGE SCALE GENOMIC DNA]</scope>
    <source>
        <strain evidence="8">NRRL Y-12698</strain>
    </source>
</reference>
<evidence type="ECO:0000256" key="2">
    <source>
        <dbReference type="ARBA" id="ARBA00007884"/>
    </source>
</evidence>
<dbReference type="RefSeq" id="XP_018986777.1">
    <property type="nucleotide sequence ID" value="XM_019127855.1"/>
</dbReference>
<feature type="region of interest" description="Disordered" evidence="5">
    <location>
        <begin position="202"/>
        <end position="237"/>
    </location>
</feature>
<dbReference type="GO" id="GO:0005739">
    <property type="term" value="C:mitochondrion"/>
    <property type="evidence" value="ECO:0007669"/>
    <property type="project" value="UniProtKB-SubCell"/>
</dbReference>
<dbReference type="EMBL" id="KV454427">
    <property type="protein sequence ID" value="ODQ81449.1"/>
    <property type="molecule type" value="Genomic_DNA"/>
</dbReference>
<dbReference type="OrthoDB" id="42561at2759"/>
<evidence type="ECO:0000256" key="1">
    <source>
        <dbReference type="ARBA" id="ARBA00004173"/>
    </source>
</evidence>
<dbReference type="Proteomes" id="UP000094336">
    <property type="component" value="Unassembled WGS sequence"/>
</dbReference>
<feature type="compositionally biased region" description="Basic and acidic residues" evidence="5">
    <location>
        <begin position="225"/>
        <end position="237"/>
    </location>
</feature>
<keyword evidence="3" id="KW-0496">Mitochondrion</keyword>
<dbReference type="PANTHER" id="PTHR13194">
    <property type="entry name" value="COMPLEX I INTERMEDIATE-ASSOCIATED PROTEIN 30"/>
    <property type="match status" value="1"/>
</dbReference>
<dbReference type="GO" id="GO:0006120">
    <property type="term" value="P:mitochondrial electron transport, NADH to ubiquinone"/>
    <property type="evidence" value="ECO:0007669"/>
    <property type="project" value="TreeGrafter"/>
</dbReference>